<keyword evidence="2" id="KW-0378">Hydrolase</keyword>
<sequence length="175" mass="19129">RIKLHPLSSFEQSRTNTKSFGVQKKMNRVFKTKWSVAHQGYVVTDEHHASRTKSNKSVVALAVATCMFAAGTAFADYHESGFLATSIKPLQHASQSWETKEYQKDWGLGAMNASTAYALGYHGQGVAVGVMDSGALLQKHPELAGNRFHASHNKGEYGSTGNRYPQGALPQFQGN</sequence>
<dbReference type="AlphaFoldDB" id="J9BZB0"/>
<evidence type="ECO:0000313" key="2">
    <source>
        <dbReference type="EMBL" id="EJW92910.1"/>
    </source>
</evidence>
<dbReference type="SUPFAM" id="SSF52743">
    <property type="entry name" value="Subtilisin-like"/>
    <property type="match status" value="1"/>
</dbReference>
<dbReference type="PROSITE" id="PS51892">
    <property type="entry name" value="SUBTILASE"/>
    <property type="match status" value="1"/>
</dbReference>
<dbReference type="GO" id="GO:0006508">
    <property type="term" value="P:proteolysis"/>
    <property type="evidence" value="ECO:0007669"/>
    <property type="project" value="UniProtKB-KW"/>
</dbReference>
<protein>
    <submittedName>
        <fullName evidence="2">Serine protease</fullName>
    </submittedName>
</protein>
<name>J9BZB0_9ZZZZ</name>
<proteinExistence type="predicted"/>
<feature type="region of interest" description="Disordered" evidence="1">
    <location>
        <begin position="148"/>
        <end position="175"/>
    </location>
</feature>
<dbReference type="InterPro" id="IPR036852">
    <property type="entry name" value="Peptidase_S8/S53_dom_sf"/>
</dbReference>
<accession>J9BZB0</accession>
<gene>
    <name evidence="2" type="ORF">EVA_18983</name>
</gene>
<dbReference type="GO" id="GO:0004252">
    <property type="term" value="F:serine-type endopeptidase activity"/>
    <property type="evidence" value="ECO:0007669"/>
    <property type="project" value="InterPro"/>
</dbReference>
<evidence type="ECO:0000256" key="1">
    <source>
        <dbReference type="SAM" id="MobiDB-lite"/>
    </source>
</evidence>
<keyword evidence="2" id="KW-0645">Protease</keyword>
<feature type="non-terminal residue" evidence="2">
    <location>
        <position position="1"/>
    </location>
</feature>
<comment type="caution">
    <text evidence="2">The sequence shown here is derived from an EMBL/GenBank/DDBJ whole genome shotgun (WGS) entry which is preliminary data.</text>
</comment>
<organism evidence="2">
    <name type="scientific">gut metagenome</name>
    <dbReference type="NCBI Taxonomy" id="749906"/>
    <lineage>
        <taxon>unclassified sequences</taxon>
        <taxon>metagenomes</taxon>
        <taxon>organismal metagenomes</taxon>
    </lineage>
</organism>
<dbReference type="EMBL" id="AMCI01007274">
    <property type="protein sequence ID" value="EJW92910.1"/>
    <property type="molecule type" value="Genomic_DNA"/>
</dbReference>
<reference evidence="2" key="1">
    <citation type="journal article" date="2012" name="PLoS ONE">
        <title>Gene sets for utilization of primary and secondary nutrition supplies in the distal gut of endangered iberian lynx.</title>
        <authorList>
            <person name="Alcaide M."/>
            <person name="Messina E."/>
            <person name="Richter M."/>
            <person name="Bargiela R."/>
            <person name="Peplies J."/>
            <person name="Huws S.A."/>
            <person name="Newbold C.J."/>
            <person name="Golyshin P.N."/>
            <person name="Simon M.A."/>
            <person name="Lopez G."/>
            <person name="Yakimov M.M."/>
            <person name="Ferrer M."/>
        </authorList>
    </citation>
    <scope>NUCLEOTIDE SEQUENCE</scope>
</reference>
<dbReference type="Gene3D" id="3.40.50.200">
    <property type="entry name" value="Peptidase S8/S53 domain"/>
    <property type="match status" value="1"/>
</dbReference>